<dbReference type="InterPro" id="IPR002110">
    <property type="entry name" value="Ankyrin_rpt"/>
</dbReference>
<dbReference type="EMBL" id="KV875103">
    <property type="protein sequence ID" value="OIW24591.1"/>
    <property type="molecule type" value="Genomic_DNA"/>
</dbReference>
<accession>A0A1J7IA82</accession>
<name>A0A1J7IA82_9PEZI</name>
<dbReference type="PROSITE" id="PS50088">
    <property type="entry name" value="ANK_REPEAT"/>
    <property type="match status" value="2"/>
</dbReference>
<organism evidence="4 5">
    <name type="scientific">Coniochaeta ligniaria NRRL 30616</name>
    <dbReference type="NCBI Taxonomy" id="1408157"/>
    <lineage>
        <taxon>Eukaryota</taxon>
        <taxon>Fungi</taxon>
        <taxon>Dikarya</taxon>
        <taxon>Ascomycota</taxon>
        <taxon>Pezizomycotina</taxon>
        <taxon>Sordariomycetes</taxon>
        <taxon>Sordariomycetidae</taxon>
        <taxon>Coniochaetales</taxon>
        <taxon>Coniochaetaceae</taxon>
        <taxon>Coniochaeta</taxon>
    </lineage>
</organism>
<keyword evidence="5" id="KW-1185">Reference proteome</keyword>
<dbReference type="AlphaFoldDB" id="A0A1J7IA82"/>
<dbReference type="PRINTS" id="PR01415">
    <property type="entry name" value="ANKYRIN"/>
</dbReference>
<evidence type="ECO:0000313" key="4">
    <source>
        <dbReference type="EMBL" id="OIW24591.1"/>
    </source>
</evidence>
<dbReference type="Proteomes" id="UP000182658">
    <property type="component" value="Unassembled WGS sequence"/>
</dbReference>
<evidence type="ECO:0000313" key="5">
    <source>
        <dbReference type="Proteomes" id="UP000182658"/>
    </source>
</evidence>
<reference evidence="4 5" key="1">
    <citation type="submission" date="2016-10" db="EMBL/GenBank/DDBJ databases">
        <title>Draft genome sequence of Coniochaeta ligniaria NRRL30616, a lignocellulolytic fungus for bioabatement of inhibitors in plant biomass hydrolysates.</title>
        <authorList>
            <consortium name="DOE Joint Genome Institute"/>
            <person name="Jimenez D.J."/>
            <person name="Hector R.E."/>
            <person name="Riley R."/>
            <person name="Sun H."/>
            <person name="Grigoriev I.V."/>
            <person name="Van Elsas J.D."/>
            <person name="Nichols N.N."/>
        </authorList>
    </citation>
    <scope>NUCLEOTIDE SEQUENCE [LARGE SCALE GENOMIC DNA]</scope>
    <source>
        <strain evidence="4 5">NRRL 30616</strain>
    </source>
</reference>
<dbReference type="PANTHER" id="PTHR24126">
    <property type="entry name" value="ANKYRIN REPEAT, PH AND SEC7 DOMAIN CONTAINING PROTEIN SECG-RELATED"/>
    <property type="match status" value="1"/>
</dbReference>
<evidence type="ECO:0000256" key="1">
    <source>
        <dbReference type="ARBA" id="ARBA00022737"/>
    </source>
</evidence>
<gene>
    <name evidence="4" type="ORF">CONLIGDRAFT_673728</name>
</gene>
<dbReference type="OrthoDB" id="5222502at2759"/>
<keyword evidence="2 3" id="KW-0040">ANK repeat</keyword>
<feature type="repeat" description="ANK" evidence="3">
    <location>
        <begin position="351"/>
        <end position="383"/>
    </location>
</feature>
<dbReference type="PANTHER" id="PTHR24126:SF14">
    <property type="entry name" value="ANK_REP_REGION DOMAIN-CONTAINING PROTEIN"/>
    <property type="match status" value="1"/>
</dbReference>
<sequence>MGNTWNMSEYYDAKDRKDGTTVTVLPIRTESAKSLVEAAHRQSLQKRKTGCRELVESNSSLPKATPSIHLHCSTCTCAPPSPLDTSADDETLARRIQAASAVCRAKTLSSPGSSPKLASFAAFQSVSRWLTGATPAAAASVSDLCAAVSALDITKTTRLLFDDSAPINDRNPAGVPPLISAIRSPMHKTHPLSHLAMLSLLLDAGADPNTTTSSSPLSGCMSALSAASSLGHTPLVRLLLDRGAAADAKLTTVPMSRFSGHGLTALHVAVFADRPEVADLLLSHGGASAAATFEGYRAVGTPESKPAASSPRRHGRVWTTGIAALHLADDSPACTALLLRRGADPDARDGFGRTALHWAMGGGNVGVVHLLLEAGTAVDVLDDDGATPLAVLVARLESGASRAGHPDVVKMLLAAGANPDLRYPQDLSVKSRLLLMEEWRGVYEGVFERYALGSGRVG</sequence>
<proteinExistence type="predicted"/>
<dbReference type="Gene3D" id="1.25.40.20">
    <property type="entry name" value="Ankyrin repeat-containing domain"/>
    <property type="match status" value="2"/>
</dbReference>
<dbReference type="PROSITE" id="PS50297">
    <property type="entry name" value="ANK_REP_REGION"/>
    <property type="match status" value="2"/>
</dbReference>
<dbReference type="SUPFAM" id="SSF48403">
    <property type="entry name" value="Ankyrin repeat"/>
    <property type="match status" value="1"/>
</dbReference>
<evidence type="ECO:0000256" key="2">
    <source>
        <dbReference type="ARBA" id="ARBA00023043"/>
    </source>
</evidence>
<feature type="repeat" description="ANK" evidence="3">
    <location>
        <begin position="261"/>
        <end position="285"/>
    </location>
</feature>
<dbReference type="Pfam" id="PF12796">
    <property type="entry name" value="Ank_2"/>
    <property type="match status" value="2"/>
</dbReference>
<dbReference type="STRING" id="1408157.A0A1J7IA82"/>
<evidence type="ECO:0000256" key="3">
    <source>
        <dbReference type="PROSITE-ProRule" id="PRU00023"/>
    </source>
</evidence>
<dbReference type="SMART" id="SM00248">
    <property type="entry name" value="ANK"/>
    <property type="match status" value="6"/>
</dbReference>
<keyword evidence="1" id="KW-0677">Repeat</keyword>
<dbReference type="InterPro" id="IPR036770">
    <property type="entry name" value="Ankyrin_rpt-contain_sf"/>
</dbReference>
<protein>
    <submittedName>
        <fullName evidence="4">Ankyrin</fullName>
    </submittedName>
</protein>
<dbReference type="InParanoid" id="A0A1J7IA82"/>